<keyword evidence="2" id="KW-1003">Cell membrane</keyword>
<feature type="transmembrane region" description="Helical" evidence="6">
    <location>
        <begin position="217"/>
        <end position="238"/>
    </location>
</feature>
<evidence type="ECO:0000256" key="5">
    <source>
        <dbReference type="ARBA" id="ARBA00023136"/>
    </source>
</evidence>
<feature type="transmembrane region" description="Helical" evidence="6">
    <location>
        <begin position="271"/>
        <end position="289"/>
    </location>
</feature>
<keyword evidence="3 6" id="KW-0812">Transmembrane</keyword>
<sequence>MDILDAFLSSGIRFITPILLAALGCLLTEWTKDLNVGLEGAMLFGAFFGVVIGLATGNAVLAVLLTLLLGAIAGALFGILVSVFRVNVFVAGIVLNIFAGGATVYLLRSLYGVKGTLSDPAIPKLPKIVIPGIDEVPILGAVLSGHTVLTYLSWVIVIGLALAARYTVVARHMKAAGEHPEALASAGGNVTLMRILAQVWCFTMCALAGVQLSMGQLSLFTEGMTSGLGFVALAAVIFCRGKVGLLTLMCVLFGLATAVSILVDATVMPPQFAQMLPYVVAFIGLVVLARTSRSGGMRIATPKLEEA</sequence>
<dbReference type="GO" id="GO:0022857">
    <property type="term" value="F:transmembrane transporter activity"/>
    <property type="evidence" value="ECO:0007669"/>
    <property type="project" value="InterPro"/>
</dbReference>
<feature type="transmembrane region" description="Helical" evidence="6">
    <location>
        <begin position="151"/>
        <end position="170"/>
    </location>
</feature>
<feature type="transmembrane region" description="Helical" evidence="6">
    <location>
        <begin position="6"/>
        <end position="27"/>
    </location>
</feature>
<accession>A0A4V6MD53</accession>
<dbReference type="Pfam" id="PF02653">
    <property type="entry name" value="BPD_transp_2"/>
    <property type="match status" value="1"/>
</dbReference>
<keyword evidence="8" id="KW-1185">Reference proteome</keyword>
<feature type="transmembrane region" description="Helical" evidence="6">
    <location>
        <begin position="88"/>
        <end position="107"/>
    </location>
</feature>
<evidence type="ECO:0000256" key="6">
    <source>
        <dbReference type="SAM" id="Phobius"/>
    </source>
</evidence>
<evidence type="ECO:0000256" key="2">
    <source>
        <dbReference type="ARBA" id="ARBA00022475"/>
    </source>
</evidence>
<protein>
    <submittedName>
        <fullName evidence="7">Nucleoside ABC transporter membrane protein</fullName>
    </submittedName>
</protein>
<dbReference type="PANTHER" id="PTHR43370">
    <property type="entry name" value="SUGAR ABC TRANSPORTER INTEGRAL MEMBRANE PROTEIN-RELATED"/>
    <property type="match status" value="1"/>
</dbReference>
<comment type="subcellular location">
    <subcellularLocation>
        <location evidence="1">Cell membrane</location>
        <topology evidence="1">Multi-pass membrane protein</topology>
    </subcellularLocation>
</comment>
<evidence type="ECO:0000256" key="1">
    <source>
        <dbReference type="ARBA" id="ARBA00004651"/>
    </source>
</evidence>
<feature type="transmembrane region" description="Helical" evidence="6">
    <location>
        <begin position="61"/>
        <end position="81"/>
    </location>
</feature>
<dbReference type="EMBL" id="SHKI01000003">
    <property type="protein sequence ID" value="RZT66869.1"/>
    <property type="molecule type" value="Genomic_DNA"/>
</dbReference>
<evidence type="ECO:0000313" key="7">
    <source>
        <dbReference type="EMBL" id="RZT66869.1"/>
    </source>
</evidence>
<feature type="transmembrane region" description="Helical" evidence="6">
    <location>
        <begin position="245"/>
        <end position="265"/>
    </location>
</feature>
<keyword evidence="4 6" id="KW-1133">Transmembrane helix</keyword>
<feature type="transmembrane region" description="Helical" evidence="6">
    <location>
        <begin position="34"/>
        <end position="55"/>
    </location>
</feature>
<proteinExistence type="predicted"/>
<evidence type="ECO:0000256" key="4">
    <source>
        <dbReference type="ARBA" id="ARBA00022989"/>
    </source>
</evidence>
<feature type="transmembrane region" description="Helical" evidence="6">
    <location>
        <begin position="191"/>
        <end position="211"/>
    </location>
</feature>
<reference evidence="7 8" key="1">
    <citation type="journal article" date="2015" name="Stand. Genomic Sci.">
        <title>Genomic Encyclopedia of Bacterial and Archaeal Type Strains, Phase III: the genomes of soil and plant-associated and newly described type strains.</title>
        <authorList>
            <person name="Whitman W.B."/>
            <person name="Woyke T."/>
            <person name="Klenk H.P."/>
            <person name="Zhou Y."/>
            <person name="Lilburn T.G."/>
            <person name="Beck B.J."/>
            <person name="De Vos P."/>
            <person name="Vandamme P."/>
            <person name="Eisen J.A."/>
            <person name="Garrity G."/>
            <person name="Hugenholtz P."/>
            <person name="Kyrpides N.C."/>
        </authorList>
    </citation>
    <scope>NUCLEOTIDE SEQUENCE [LARGE SCALE GENOMIC DNA]</scope>
    <source>
        <strain evidence="7 8">RF6</strain>
    </source>
</reference>
<gene>
    <name evidence="7" type="ORF">EV139_0996</name>
</gene>
<organism evidence="7 8">
    <name type="scientific">Leucobacter luti</name>
    <dbReference type="NCBI Taxonomy" id="340320"/>
    <lineage>
        <taxon>Bacteria</taxon>
        <taxon>Bacillati</taxon>
        <taxon>Actinomycetota</taxon>
        <taxon>Actinomycetes</taxon>
        <taxon>Micrococcales</taxon>
        <taxon>Microbacteriaceae</taxon>
        <taxon>Leucobacter</taxon>
    </lineage>
</organism>
<name>A0A4V6MD53_9MICO</name>
<comment type="caution">
    <text evidence="7">The sequence shown here is derived from an EMBL/GenBank/DDBJ whole genome shotgun (WGS) entry which is preliminary data.</text>
</comment>
<keyword evidence="5 6" id="KW-0472">Membrane</keyword>
<evidence type="ECO:0000313" key="8">
    <source>
        <dbReference type="Proteomes" id="UP000291832"/>
    </source>
</evidence>
<dbReference type="Proteomes" id="UP000291832">
    <property type="component" value="Unassembled WGS sequence"/>
</dbReference>
<dbReference type="OrthoDB" id="9792579at2"/>
<dbReference type="CDD" id="cd06580">
    <property type="entry name" value="TM_PBP1_transp_TpRbsC_like"/>
    <property type="match status" value="1"/>
</dbReference>
<dbReference type="InterPro" id="IPR001851">
    <property type="entry name" value="ABC_transp_permease"/>
</dbReference>
<dbReference type="AlphaFoldDB" id="A0A4V6MD53"/>
<evidence type="ECO:0000256" key="3">
    <source>
        <dbReference type="ARBA" id="ARBA00022692"/>
    </source>
</evidence>
<dbReference type="GO" id="GO:0005886">
    <property type="term" value="C:plasma membrane"/>
    <property type="evidence" value="ECO:0007669"/>
    <property type="project" value="UniProtKB-SubCell"/>
</dbReference>
<dbReference type="PANTHER" id="PTHR43370:SF1">
    <property type="entry name" value="GUANOSINE ABC TRANSPORTER PERMEASE PROTEIN NUPQ"/>
    <property type="match status" value="1"/>
</dbReference>
<dbReference type="RefSeq" id="WP_130453203.1">
    <property type="nucleotide sequence ID" value="NZ_QYAG01000001.1"/>
</dbReference>